<gene>
    <name evidence="1" type="ORF">PX653_05970</name>
</gene>
<protein>
    <recommendedName>
        <fullName evidence="3">DUF2846 domain-containing protein</fullName>
    </recommendedName>
</protein>
<evidence type="ECO:0008006" key="3">
    <source>
        <dbReference type="Google" id="ProtNLM"/>
    </source>
</evidence>
<dbReference type="Proteomes" id="UP001216510">
    <property type="component" value="Chromosome"/>
</dbReference>
<evidence type="ECO:0000313" key="1">
    <source>
        <dbReference type="EMBL" id="WEF34319.1"/>
    </source>
</evidence>
<organism evidence="1 2">
    <name type="scientific">Pseudoduganella chitinolytica</name>
    <dbReference type="NCBI Taxonomy" id="34070"/>
    <lineage>
        <taxon>Bacteria</taxon>
        <taxon>Pseudomonadati</taxon>
        <taxon>Pseudomonadota</taxon>
        <taxon>Betaproteobacteria</taxon>
        <taxon>Burkholderiales</taxon>
        <taxon>Oxalobacteraceae</taxon>
        <taxon>Telluria group</taxon>
        <taxon>Pseudoduganella</taxon>
    </lineage>
</organism>
<name>A0ABY8BEH5_9BURK</name>
<proteinExistence type="predicted"/>
<accession>A0ABY8BEH5</accession>
<dbReference type="EMBL" id="CP119083">
    <property type="protein sequence ID" value="WEF34319.1"/>
    <property type="molecule type" value="Genomic_DNA"/>
</dbReference>
<dbReference type="RefSeq" id="WP_277416998.1">
    <property type="nucleotide sequence ID" value="NZ_CP119083.1"/>
</dbReference>
<evidence type="ECO:0000313" key="2">
    <source>
        <dbReference type="Proteomes" id="UP001216510"/>
    </source>
</evidence>
<reference evidence="1 2" key="1">
    <citation type="submission" date="2023-02" db="EMBL/GenBank/DDBJ databases">
        <title>Gemone sequence of Telluria chitinolytica ACM 3522T.</title>
        <authorList>
            <person name="Frediansyah A."/>
            <person name="Miess H."/>
            <person name="Gross H."/>
        </authorList>
    </citation>
    <scope>NUCLEOTIDE SEQUENCE [LARGE SCALE GENOMIC DNA]</scope>
    <source>
        <strain evidence="1 2">ACM 3522</strain>
    </source>
</reference>
<keyword evidence="2" id="KW-1185">Reference proteome</keyword>
<sequence length="122" mass="13768">MKKILKIAAVLTLCWLAFGAYVHTKPLIALHYAPEAAGPVVYFLNRDDHIVKEKIHPGEVKEFRIPRNPKPNYYIDVSLPFSSHDGVELTPPFSRVDVYIGADAKIVRTVVHTDFWARIGAD</sequence>